<organism evidence="2 3">
    <name type="scientific">Cristinia sonorae</name>
    <dbReference type="NCBI Taxonomy" id="1940300"/>
    <lineage>
        <taxon>Eukaryota</taxon>
        <taxon>Fungi</taxon>
        <taxon>Dikarya</taxon>
        <taxon>Basidiomycota</taxon>
        <taxon>Agaricomycotina</taxon>
        <taxon>Agaricomycetes</taxon>
        <taxon>Agaricomycetidae</taxon>
        <taxon>Agaricales</taxon>
        <taxon>Pleurotineae</taxon>
        <taxon>Stephanosporaceae</taxon>
        <taxon>Cristinia</taxon>
    </lineage>
</organism>
<dbReference type="Gene3D" id="2.170.270.10">
    <property type="entry name" value="SET domain"/>
    <property type="match status" value="1"/>
</dbReference>
<dbReference type="PANTHER" id="PTHR47643">
    <property type="entry name" value="TPR DOMAIN PROTEIN (AFU_ORTHOLOGUE AFUA_5G12710)"/>
    <property type="match status" value="1"/>
</dbReference>
<evidence type="ECO:0000259" key="1">
    <source>
        <dbReference type="PROSITE" id="PS50280"/>
    </source>
</evidence>
<dbReference type="SUPFAM" id="SSF82199">
    <property type="entry name" value="SET domain"/>
    <property type="match status" value="1"/>
</dbReference>
<protein>
    <recommendedName>
        <fullName evidence="1">SET domain-containing protein</fullName>
    </recommendedName>
</protein>
<reference evidence="2" key="1">
    <citation type="journal article" date="2021" name="New Phytol.">
        <title>Evolutionary innovations through gain and loss of genes in the ectomycorrhizal Boletales.</title>
        <authorList>
            <person name="Wu G."/>
            <person name="Miyauchi S."/>
            <person name="Morin E."/>
            <person name="Kuo A."/>
            <person name="Drula E."/>
            <person name="Varga T."/>
            <person name="Kohler A."/>
            <person name="Feng B."/>
            <person name="Cao Y."/>
            <person name="Lipzen A."/>
            <person name="Daum C."/>
            <person name="Hundley H."/>
            <person name="Pangilinan J."/>
            <person name="Johnson J."/>
            <person name="Barry K."/>
            <person name="LaButti K."/>
            <person name="Ng V."/>
            <person name="Ahrendt S."/>
            <person name="Min B."/>
            <person name="Choi I.G."/>
            <person name="Park H."/>
            <person name="Plett J.M."/>
            <person name="Magnuson J."/>
            <person name="Spatafora J.W."/>
            <person name="Nagy L.G."/>
            <person name="Henrissat B."/>
            <person name="Grigoriev I.V."/>
            <person name="Yang Z.L."/>
            <person name="Xu J."/>
            <person name="Martin F.M."/>
        </authorList>
    </citation>
    <scope>NUCLEOTIDE SEQUENCE</scope>
    <source>
        <strain evidence="2">KKN 215</strain>
    </source>
</reference>
<keyword evidence="3" id="KW-1185">Reference proteome</keyword>
<dbReference type="Proteomes" id="UP000813824">
    <property type="component" value="Unassembled WGS sequence"/>
</dbReference>
<dbReference type="Pfam" id="PF00856">
    <property type="entry name" value="SET"/>
    <property type="match status" value="1"/>
</dbReference>
<dbReference type="AlphaFoldDB" id="A0A8K0UTA5"/>
<dbReference type="OrthoDB" id="5945798at2759"/>
<name>A0A8K0UTA5_9AGAR</name>
<dbReference type="InterPro" id="IPR053209">
    <property type="entry name" value="Gramillin-biosynth_MTr"/>
</dbReference>
<proteinExistence type="predicted"/>
<sequence length="813" mass="90980">MSGSISDPAMQRLAEMIANLGRVASHGASSSGTAPTATASGGPFYDASEAKRLRAQLDEAIAKQARELSLPPTKAQELPRAVLLAQFQQSRENSILLKQKELIYGPPQTRRTTYIGMAPEFSTKKLEDLKRISISDLMVRKRHKGSFLLCRVISITSHVVSINFAVEDPEGGATMLAVYHYPFTLDCSNEEGDVLFPINAVLAIREPWYQYTADGAVPMLRVDAVSDIVFMDTQHPLVKSISWSTSPATSHSPSTPGEWKDRGVSHFKRKQWLCAAIAFSEGLQLDPTHYLLLLNRAEVYLRLGWFNSAAHDAETVISMQLHDATLRRKAVVRAAKAYYALERYDTAMKLARTDPNDPDLKSIYSRSVQRVREATTGEYDWFGLHQATWLSIVRPEIASYTGPVQVKTSKKGLRGVFLTRAVKAGELLVLSKPIASCFTEDNPNMARETFIAHNLLTNVIGSRNDYAIIDITIQRMWDDPNLARTLQSMHAGDSLPTTEYNPTPSPAPPLSHPRVPCVDIDISRIEALCSLNSFDTVGGGDLERGPVTNTILQPAPALYDLPSFCNHSCIPSANRYFFGDILVLRASRNLKEGEEVTLNYCLSTLPYQERADLFKNKWKFVCKCNLCEADRADTQAERDARARIREMPDANSVSEARRRVIEVRSTYRDTPERRGCGRFRPHLCEAYQKLGTMYMKEINKEKGEVPEGLVRKSIEAFMDAMEAAGMVITDRSVRGKLRDYTSLPVDTTRPPPVLLETCVIAITQLVSAFMGIYEDDRAFKWMKTAVWLENLRNGGGSALFKDKYKERCAEWPV</sequence>
<dbReference type="InterPro" id="IPR001214">
    <property type="entry name" value="SET_dom"/>
</dbReference>
<dbReference type="Gene3D" id="1.25.40.10">
    <property type="entry name" value="Tetratricopeptide repeat domain"/>
    <property type="match status" value="1"/>
</dbReference>
<dbReference type="InterPro" id="IPR046341">
    <property type="entry name" value="SET_dom_sf"/>
</dbReference>
<evidence type="ECO:0000313" key="3">
    <source>
        <dbReference type="Proteomes" id="UP000813824"/>
    </source>
</evidence>
<evidence type="ECO:0000313" key="2">
    <source>
        <dbReference type="EMBL" id="KAH8102867.1"/>
    </source>
</evidence>
<accession>A0A8K0UTA5</accession>
<dbReference type="InterPro" id="IPR011990">
    <property type="entry name" value="TPR-like_helical_dom_sf"/>
</dbReference>
<dbReference type="PROSITE" id="PS50280">
    <property type="entry name" value="SET"/>
    <property type="match status" value="1"/>
</dbReference>
<dbReference type="SUPFAM" id="SSF48452">
    <property type="entry name" value="TPR-like"/>
    <property type="match status" value="1"/>
</dbReference>
<comment type="caution">
    <text evidence="2">The sequence shown here is derived from an EMBL/GenBank/DDBJ whole genome shotgun (WGS) entry which is preliminary data.</text>
</comment>
<dbReference type="CDD" id="cd20071">
    <property type="entry name" value="SET_SMYD"/>
    <property type="match status" value="1"/>
</dbReference>
<gene>
    <name evidence="2" type="ORF">BXZ70DRAFT_969358</name>
</gene>
<feature type="domain" description="SET" evidence="1">
    <location>
        <begin position="402"/>
        <end position="601"/>
    </location>
</feature>
<dbReference type="PANTHER" id="PTHR47643:SF2">
    <property type="entry name" value="TPR DOMAIN PROTEIN (AFU_ORTHOLOGUE AFUA_5G12710)"/>
    <property type="match status" value="1"/>
</dbReference>
<dbReference type="EMBL" id="JAEVFJ010000008">
    <property type="protein sequence ID" value="KAH8102867.1"/>
    <property type="molecule type" value="Genomic_DNA"/>
</dbReference>